<proteinExistence type="predicted"/>
<accession>S4XVW6</accession>
<sequence length="204" mass="22386">MPRAGWTMNVSSEEKRDRLLEAAMAILQSVPGGRMKIVNLNKALFYLDLVALQRTGETVTGNAYIALHQGPVVAKYPQRLLKPLESSGLAQQETNGREKPVVLRRPIGSFRYMDVGLQRLAAAVAKRIGPDTAASVSDLSHENPGWQLAYEMGQKHGAPPVPINMLIALQQLADDDPWLGQGIDDDEELRALIDTVDAHASEPW</sequence>
<evidence type="ECO:0000259" key="1">
    <source>
        <dbReference type="Pfam" id="PF13274"/>
    </source>
</evidence>
<dbReference type="OrthoDB" id="5518805at2"/>
<feature type="domain" description="Antitoxin SocA-like Panacea" evidence="1">
    <location>
        <begin position="40"/>
        <end position="147"/>
    </location>
</feature>
<protein>
    <recommendedName>
        <fullName evidence="1">Antitoxin SocA-like Panacea domain-containing protein</fullName>
    </recommendedName>
</protein>
<evidence type="ECO:0000313" key="3">
    <source>
        <dbReference type="Proteomes" id="UP000014803"/>
    </source>
</evidence>
<evidence type="ECO:0000313" key="2">
    <source>
        <dbReference type="EMBL" id="AGP36456.1"/>
    </source>
</evidence>
<reference evidence="2 3" key="1">
    <citation type="journal article" date="2013" name="Sci. Rep.">
        <title>Extraordinary expansion of a Sorangium cellulosum genome from an alkaline milieu.</title>
        <authorList>
            <person name="Han K."/>
            <person name="Li Z.F."/>
            <person name="Peng R."/>
            <person name="Zhu L.P."/>
            <person name="Zhou T."/>
            <person name="Wang L.G."/>
            <person name="Li S.G."/>
            <person name="Zhang X.B."/>
            <person name="Hu W."/>
            <person name="Wu Z.H."/>
            <person name="Qin N."/>
            <person name="Li Y.Z."/>
        </authorList>
    </citation>
    <scope>NUCLEOTIDE SEQUENCE [LARGE SCALE GENOMIC DNA]</scope>
    <source>
        <strain evidence="2 3">So0157-2</strain>
    </source>
</reference>
<dbReference type="Proteomes" id="UP000014803">
    <property type="component" value="Chromosome"/>
</dbReference>
<dbReference type="Pfam" id="PF13274">
    <property type="entry name" value="SocA_Panacea"/>
    <property type="match status" value="1"/>
</dbReference>
<dbReference type="KEGG" id="scu:SCE1572_19340"/>
<dbReference type="AlphaFoldDB" id="S4XVW6"/>
<gene>
    <name evidence="2" type="ORF">SCE1572_19340</name>
</gene>
<name>S4XVW6_SORCE</name>
<organism evidence="2 3">
    <name type="scientific">Sorangium cellulosum So0157-2</name>
    <dbReference type="NCBI Taxonomy" id="1254432"/>
    <lineage>
        <taxon>Bacteria</taxon>
        <taxon>Pseudomonadati</taxon>
        <taxon>Myxococcota</taxon>
        <taxon>Polyangia</taxon>
        <taxon>Polyangiales</taxon>
        <taxon>Polyangiaceae</taxon>
        <taxon>Sorangium</taxon>
    </lineage>
</organism>
<dbReference type="EMBL" id="CP003969">
    <property type="protein sequence ID" value="AGP36456.1"/>
    <property type="molecule type" value="Genomic_DNA"/>
</dbReference>
<dbReference type="HOGENOM" id="CLU_1342529_0_0_7"/>
<dbReference type="InterPro" id="IPR025272">
    <property type="entry name" value="SocA_Panacea"/>
</dbReference>